<dbReference type="PANTHER" id="PTHR21237">
    <property type="entry name" value="GRPE PROTEIN"/>
    <property type="match status" value="1"/>
</dbReference>
<evidence type="ECO:0000256" key="3">
    <source>
        <dbReference type="ARBA" id="ARBA00023186"/>
    </source>
</evidence>
<dbReference type="Proteomes" id="UP000494165">
    <property type="component" value="Unassembled WGS sequence"/>
</dbReference>
<dbReference type="GO" id="GO:0006457">
    <property type="term" value="P:protein folding"/>
    <property type="evidence" value="ECO:0007669"/>
    <property type="project" value="InterPro"/>
</dbReference>
<dbReference type="PANTHER" id="PTHR21237:SF23">
    <property type="entry name" value="GRPE PROTEIN HOMOLOG, MITOCHONDRIAL"/>
    <property type="match status" value="1"/>
</dbReference>
<gene>
    <name evidence="7" type="ORF">CLODIP_2_CD03609</name>
</gene>
<dbReference type="GO" id="GO:0030150">
    <property type="term" value="P:protein import into mitochondrial matrix"/>
    <property type="evidence" value="ECO:0007669"/>
    <property type="project" value="TreeGrafter"/>
</dbReference>
<dbReference type="AlphaFoldDB" id="A0A8S1C9V7"/>
<sequence>MRVTVVKTLLGIGSKASGCSPLCSLQKTTARLSAGSHLYRTIAGGSRTLKFPSSTLVEKTRWMCSSGSAEKAAEKETSPEQLELKKLNDELEEERKKSAEFQDKYMRALAENQNTLNRMRKQVDEAKIYGIQNLVKDLLEFSDVLQTALESTPKDQVTENNIHLKNLHVGLTMVSSSLQKVFKKYGVEVVDPLGEKFNPNLHEALFQQEVENKEAGTVVAVSKIGYKLSDRVIRPALVGVAK</sequence>
<name>A0A8S1C9V7_9INSE</name>
<dbReference type="Gene3D" id="2.30.22.10">
    <property type="entry name" value="Head domain of nucleotide exchange factor GrpE"/>
    <property type="match status" value="1"/>
</dbReference>
<keyword evidence="8" id="KW-1185">Reference proteome</keyword>
<keyword evidence="6" id="KW-0175">Coiled coil</keyword>
<keyword evidence="3 4" id="KW-0143">Chaperone</keyword>
<dbReference type="GO" id="GO:0000774">
    <property type="term" value="F:adenyl-nucleotide exchange factor activity"/>
    <property type="evidence" value="ECO:0007669"/>
    <property type="project" value="InterPro"/>
</dbReference>
<protein>
    <recommendedName>
        <fullName evidence="4">GrpE protein homolog</fullName>
    </recommendedName>
</protein>
<dbReference type="PRINTS" id="PR00773">
    <property type="entry name" value="GRPEPROTEIN"/>
</dbReference>
<comment type="function">
    <text evidence="4">Essential component of the PAM complex, a complex required for the translocation of transit peptide-containing proteins from the inner membrane into the mitochondrial matrix in an ATP-dependent manner.</text>
</comment>
<dbReference type="Pfam" id="PF01025">
    <property type="entry name" value="GrpE"/>
    <property type="match status" value="1"/>
</dbReference>
<feature type="coiled-coil region" evidence="6">
    <location>
        <begin position="84"/>
        <end position="111"/>
    </location>
</feature>
<dbReference type="InterPro" id="IPR013805">
    <property type="entry name" value="GrpE_CC"/>
</dbReference>
<evidence type="ECO:0000313" key="7">
    <source>
        <dbReference type="EMBL" id="CAB3364725.1"/>
    </source>
</evidence>
<accession>A0A8S1C9V7</accession>
<evidence type="ECO:0000313" key="8">
    <source>
        <dbReference type="Proteomes" id="UP000494165"/>
    </source>
</evidence>
<evidence type="ECO:0000256" key="5">
    <source>
        <dbReference type="RuleBase" id="RU004478"/>
    </source>
</evidence>
<evidence type="ECO:0000256" key="2">
    <source>
        <dbReference type="ARBA" id="ARBA00009054"/>
    </source>
</evidence>
<dbReference type="InterPro" id="IPR009012">
    <property type="entry name" value="GrpE_head"/>
</dbReference>
<dbReference type="InterPro" id="IPR000740">
    <property type="entry name" value="GrpE"/>
</dbReference>
<proteinExistence type="inferred from homology"/>
<keyword evidence="4" id="KW-0496">Mitochondrion</keyword>
<evidence type="ECO:0000256" key="1">
    <source>
        <dbReference type="ARBA" id="ARBA00004305"/>
    </source>
</evidence>
<dbReference type="SUPFAM" id="SSF58014">
    <property type="entry name" value="Coiled-coil domain of nucleotide exchange factor GrpE"/>
    <property type="match status" value="1"/>
</dbReference>
<dbReference type="Gene3D" id="3.90.20.20">
    <property type="match status" value="1"/>
</dbReference>
<dbReference type="OrthoDB" id="201635at2759"/>
<dbReference type="SUPFAM" id="SSF51064">
    <property type="entry name" value="Head domain of nucleotide exchange factor GrpE"/>
    <property type="match status" value="1"/>
</dbReference>
<dbReference type="GO" id="GO:0001405">
    <property type="term" value="C:PAM complex, Tim23 associated import motor"/>
    <property type="evidence" value="ECO:0007669"/>
    <property type="project" value="TreeGrafter"/>
</dbReference>
<dbReference type="CDD" id="cd00446">
    <property type="entry name" value="GrpE"/>
    <property type="match status" value="1"/>
</dbReference>
<dbReference type="GO" id="GO:0051082">
    <property type="term" value="F:unfolded protein binding"/>
    <property type="evidence" value="ECO:0007669"/>
    <property type="project" value="TreeGrafter"/>
</dbReference>
<evidence type="ECO:0000256" key="6">
    <source>
        <dbReference type="SAM" id="Coils"/>
    </source>
</evidence>
<comment type="caution">
    <text evidence="7">The sequence shown here is derived from an EMBL/GenBank/DDBJ whole genome shotgun (WGS) entry which is preliminary data.</text>
</comment>
<dbReference type="GO" id="GO:0051087">
    <property type="term" value="F:protein-folding chaperone binding"/>
    <property type="evidence" value="ECO:0007669"/>
    <property type="project" value="InterPro"/>
</dbReference>
<organism evidence="7 8">
    <name type="scientific">Cloeon dipterum</name>
    <dbReference type="NCBI Taxonomy" id="197152"/>
    <lineage>
        <taxon>Eukaryota</taxon>
        <taxon>Metazoa</taxon>
        <taxon>Ecdysozoa</taxon>
        <taxon>Arthropoda</taxon>
        <taxon>Hexapoda</taxon>
        <taxon>Insecta</taxon>
        <taxon>Pterygota</taxon>
        <taxon>Palaeoptera</taxon>
        <taxon>Ephemeroptera</taxon>
        <taxon>Pisciforma</taxon>
        <taxon>Baetidae</taxon>
        <taxon>Cloeon</taxon>
    </lineage>
</organism>
<dbReference type="GO" id="GO:0042803">
    <property type="term" value="F:protein homodimerization activity"/>
    <property type="evidence" value="ECO:0007669"/>
    <property type="project" value="InterPro"/>
</dbReference>
<comment type="subcellular location">
    <subcellularLocation>
        <location evidence="1 4">Mitochondrion matrix</location>
    </subcellularLocation>
</comment>
<evidence type="ECO:0000256" key="4">
    <source>
        <dbReference type="RuleBase" id="RU000640"/>
    </source>
</evidence>
<dbReference type="FunFam" id="2.30.22.10:FF:000002">
    <property type="entry name" value="GrpE protein homolog"/>
    <property type="match status" value="1"/>
</dbReference>
<comment type="similarity">
    <text evidence="2 5">Belongs to the GrpE family.</text>
</comment>
<dbReference type="HAMAP" id="MF_01151">
    <property type="entry name" value="GrpE"/>
    <property type="match status" value="1"/>
</dbReference>
<reference evidence="7 8" key="1">
    <citation type="submission" date="2020-04" db="EMBL/GenBank/DDBJ databases">
        <authorList>
            <person name="Alioto T."/>
            <person name="Alioto T."/>
            <person name="Gomez Garrido J."/>
        </authorList>
    </citation>
    <scope>NUCLEOTIDE SEQUENCE [LARGE SCALE GENOMIC DNA]</scope>
</reference>
<dbReference type="EMBL" id="CADEPI010000017">
    <property type="protein sequence ID" value="CAB3364725.1"/>
    <property type="molecule type" value="Genomic_DNA"/>
</dbReference>
<dbReference type="PROSITE" id="PS01071">
    <property type="entry name" value="GRPE"/>
    <property type="match status" value="1"/>
</dbReference>